<evidence type="ECO:0000256" key="3">
    <source>
        <dbReference type="ARBA" id="ARBA00022475"/>
    </source>
</evidence>
<dbReference type="Pfam" id="PF00691">
    <property type="entry name" value="OmpA"/>
    <property type="match status" value="1"/>
</dbReference>
<dbReference type="Proteomes" id="UP000243469">
    <property type="component" value="Unassembled WGS sequence"/>
</dbReference>
<feature type="domain" description="OmpA-like" evidence="9">
    <location>
        <begin position="142"/>
        <end position="263"/>
    </location>
</feature>
<evidence type="ECO:0000256" key="1">
    <source>
        <dbReference type="ARBA" id="ARBA00004162"/>
    </source>
</evidence>
<dbReference type="AlphaFoldDB" id="A0A2G6JJK8"/>
<gene>
    <name evidence="10" type="ORF">CSA60_04140</name>
</gene>
<keyword evidence="4 8" id="KW-0812">Transmembrane</keyword>
<dbReference type="EMBL" id="PDSH01000020">
    <property type="protein sequence ID" value="PIE23616.1"/>
    <property type="molecule type" value="Genomic_DNA"/>
</dbReference>
<organism evidence="10 11">
    <name type="scientific">Neptuniibacter caesariensis</name>
    <dbReference type="NCBI Taxonomy" id="207954"/>
    <lineage>
        <taxon>Bacteria</taxon>
        <taxon>Pseudomonadati</taxon>
        <taxon>Pseudomonadota</taxon>
        <taxon>Gammaproteobacteria</taxon>
        <taxon>Oceanospirillales</taxon>
        <taxon>Oceanospirillaceae</taxon>
        <taxon>Neptuniibacter</taxon>
    </lineage>
</organism>
<protein>
    <recommendedName>
        <fullName evidence="9">OmpA-like domain-containing protein</fullName>
    </recommendedName>
</protein>
<accession>A0A2G6JJK8</accession>
<evidence type="ECO:0000259" key="9">
    <source>
        <dbReference type="PROSITE" id="PS51123"/>
    </source>
</evidence>
<evidence type="ECO:0000256" key="8">
    <source>
        <dbReference type="SAM" id="Phobius"/>
    </source>
</evidence>
<dbReference type="Gene3D" id="3.30.1330.60">
    <property type="entry name" value="OmpA-like domain"/>
    <property type="match status" value="1"/>
</dbReference>
<dbReference type="SUPFAM" id="SSF103088">
    <property type="entry name" value="OmpA-like"/>
    <property type="match status" value="1"/>
</dbReference>
<dbReference type="PANTHER" id="PTHR30329:SF21">
    <property type="entry name" value="LIPOPROTEIN YIAD-RELATED"/>
    <property type="match status" value="1"/>
</dbReference>
<comment type="subcellular location">
    <subcellularLocation>
        <location evidence="1">Cell membrane</location>
        <topology evidence="1">Single-pass membrane protein</topology>
    </subcellularLocation>
</comment>
<dbReference type="PANTHER" id="PTHR30329">
    <property type="entry name" value="STATOR ELEMENT OF FLAGELLAR MOTOR COMPLEX"/>
    <property type="match status" value="1"/>
</dbReference>
<evidence type="ECO:0000256" key="6">
    <source>
        <dbReference type="ARBA" id="ARBA00023136"/>
    </source>
</evidence>
<dbReference type="GO" id="GO:0005886">
    <property type="term" value="C:plasma membrane"/>
    <property type="evidence" value="ECO:0007669"/>
    <property type="project" value="UniProtKB-SubCell"/>
</dbReference>
<dbReference type="CDD" id="cd07185">
    <property type="entry name" value="OmpA_C-like"/>
    <property type="match status" value="1"/>
</dbReference>
<evidence type="ECO:0000256" key="7">
    <source>
        <dbReference type="PROSITE-ProRule" id="PRU00473"/>
    </source>
</evidence>
<comment type="caution">
    <text evidence="10">The sequence shown here is derived from an EMBL/GenBank/DDBJ whole genome shotgun (WGS) entry which is preliminary data.</text>
</comment>
<proteinExistence type="inferred from homology"/>
<name>A0A2G6JJK8_NEPCE</name>
<dbReference type="InterPro" id="IPR006665">
    <property type="entry name" value="OmpA-like"/>
</dbReference>
<evidence type="ECO:0000256" key="4">
    <source>
        <dbReference type="ARBA" id="ARBA00022692"/>
    </source>
</evidence>
<comment type="similarity">
    <text evidence="2">Belongs to the MotB family.</text>
</comment>
<evidence type="ECO:0000313" key="11">
    <source>
        <dbReference type="Proteomes" id="UP000243469"/>
    </source>
</evidence>
<dbReference type="InterPro" id="IPR025713">
    <property type="entry name" value="MotB-like_N_dom"/>
</dbReference>
<evidence type="ECO:0000256" key="2">
    <source>
        <dbReference type="ARBA" id="ARBA00008914"/>
    </source>
</evidence>
<reference evidence="10 11" key="1">
    <citation type="submission" date="2017-10" db="EMBL/GenBank/DDBJ databases">
        <title>Novel microbial diversity and functional potential in the marine mammal oral microbiome.</title>
        <authorList>
            <person name="Dudek N.K."/>
            <person name="Sun C.L."/>
            <person name="Burstein D."/>
            <person name="Kantor R.S."/>
            <person name="Aliaga Goltsman D.S."/>
            <person name="Bik E.M."/>
            <person name="Thomas B.C."/>
            <person name="Banfield J.F."/>
            <person name="Relman D.A."/>
        </authorList>
    </citation>
    <scope>NUCLEOTIDE SEQUENCE [LARGE SCALE GENOMIC DNA]</scope>
    <source>
        <strain evidence="10">DOLJORAL78_47_21</strain>
    </source>
</reference>
<evidence type="ECO:0000256" key="5">
    <source>
        <dbReference type="ARBA" id="ARBA00022989"/>
    </source>
</evidence>
<keyword evidence="5 8" id="KW-1133">Transmembrane helix</keyword>
<sequence>MTRKRELLAEDESGSWIYTFADLMTLLLVFFVLMFSLSKIEVDQFEKTMRSLNEAFEGGDSANSLIDMPHEAPVKTEIPDEIKEVLPASDIAEDAAKKPNENEAKFQDVALDAEWTRMAEEAGEELSAEIARESVEVGTPKDGKLVIYVKGDVVFEPGSAEFHKEMMTTFDTIVLLMKKNPDYKLKVNGHTDNTPIQTARFPSNWDLSAIRATNVMRYLIRGGVELDRVTATGYGASTPLASNRTVEGRSRNRRLELVLEKEDKE</sequence>
<evidence type="ECO:0000313" key="10">
    <source>
        <dbReference type="EMBL" id="PIE23616.1"/>
    </source>
</evidence>
<keyword evidence="6 7" id="KW-0472">Membrane</keyword>
<keyword evidence="3" id="KW-1003">Cell membrane</keyword>
<dbReference type="InterPro" id="IPR036737">
    <property type="entry name" value="OmpA-like_sf"/>
</dbReference>
<dbReference type="Pfam" id="PF13677">
    <property type="entry name" value="MotB_plug"/>
    <property type="match status" value="1"/>
</dbReference>
<dbReference type="InterPro" id="IPR050330">
    <property type="entry name" value="Bact_OuterMem_StrucFunc"/>
</dbReference>
<feature type="transmembrane region" description="Helical" evidence="8">
    <location>
        <begin position="16"/>
        <end position="37"/>
    </location>
</feature>
<dbReference type="PROSITE" id="PS51123">
    <property type="entry name" value="OMPA_2"/>
    <property type="match status" value="1"/>
</dbReference>